<evidence type="ECO:0000256" key="1">
    <source>
        <dbReference type="SAM" id="SignalP"/>
    </source>
</evidence>
<organism evidence="3 5">
    <name type="scientific">Archangium gephyra</name>
    <dbReference type="NCBI Taxonomy" id="48"/>
    <lineage>
        <taxon>Bacteria</taxon>
        <taxon>Pseudomonadati</taxon>
        <taxon>Myxococcota</taxon>
        <taxon>Myxococcia</taxon>
        <taxon>Myxococcales</taxon>
        <taxon>Cystobacterineae</taxon>
        <taxon>Archangiaceae</taxon>
        <taxon>Archangium</taxon>
    </lineage>
</organism>
<dbReference type="Proteomes" id="UP000256345">
    <property type="component" value="Unassembled WGS sequence"/>
</dbReference>
<dbReference type="InterPro" id="IPR034660">
    <property type="entry name" value="DinB/YfiT-like"/>
</dbReference>
<feature type="chain" id="PRO_5042098088" evidence="1">
    <location>
        <begin position="19"/>
        <end position="210"/>
    </location>
</feature>
<dbReference type="SUPFAM" id="SSF109854">
    <property type="entry name" value="DinB/YfiT-like putative metalloenzymes"/>
    <property type="match status" value="1"/>
</dbReference>
<dbReference type="EMBL" id="QUMU01000018">
    <property type="protein sequence ID" value="REG22829.1"/>
    <property type="molecule type" value="Genomic_DNA"/>
</dbReference>
<evidence type="ECO:0000313" key="4">
    <source>
        <dbReference type="EMBL" id="REG22829.1"/>
    </source>
</evidence>
<dbReference type="AlphaFoldDB" id="A0AAC8TEU0"/>
<dbReference type="EMBL" id="CP011509">
    <property type="protein sequence ID" value="AKJ03302.1"/>
    <property type="molecule type" value="Genomic_DNA"/>
</dbReference>
<dbReference type="Pfam" id="PF12867">
    <property type="entry name" value="DinB_2"/>
    <property type="match status" value="1"/>
</dbReference>
<gene>
    <name evidence="3" type="ORF">AA314_04928</name>
    <name evidence="4" type="ORF">ATI61_11834</name>
</gene>
<protein>
    <submittedName>
        <fullName evidence="4">DinB family protein</fullName>
    </submittedName>
</protein>
<evidence type="ECO:0000313" key="5">
    <source>
        <dbReference type="Proteomes" id="UP000035579"/>
    </source>
</evidence>
<dbReference type="InterPro" id="IPR024775">
    <property type="entry name" value="DinB-like"/>
</dbReference>
<reference evidence="4 6" key="2">
    <citation type="submission" date="2018-08" db="EMBL/GenBank/DDBJ databases">
        <title>Genomic Encyclopedia of Archaeal and Bacterial Type Strains, Phase II (KMG-II): from individual species to whole genera.</title>
        <authorList>
            <person name="Goeker M."/>
        </authorList>
    </citation>
    <scope>NUCLEOTIDE SEQUENCE [LARGE SCALE GENOMIC DNA]</scope>
    <source>
        <strain evidence="4 6">DSM 2261</strain>
    </source>
</reference>
<proteinExistence type="predicted"/>
<keyword evidence="1" id="KW-0732">Signal</keyword>
<accession>A0AAC8TEU0</accession>
<sequence>MKRSLLALAVLLPTLVLAAEPAAPAKAAAPKDSKFLVDYLTQTQKDFLKSIDGLSEAQWKFKPAPDRWSVAEVAEHIALSEDMFGENITGKVLKTPAATAEQKAKTQGLEEKILQGIPDRTNKFKAPEKLQPASKFTSAKEAAKAFNARREANIALAKGTPESELRSHVSGPSPMGDLDAYQWMLFMAAHSKRHTAQIEEVKADPSFPKK</sequence>
<dbReference type="RefSeq" id="WP_053066653.1">
    <property type="nucleotide sequence ID" value="NZ_CP011509.1"/>
</dbReference>
<evidence type="ECO:0000259" key="2">
    <source>
        <dbReference type="Pfam" id="PF12867"/>
    </source>
</evidence>
<reference evidence="3 5" key="1">
    <citation type="submission" date="2015-05" db="EMBL/GenBank/DDBJ databases">
        <title>Genome assembly of Archangium gephyra DSM 2261.</title>
        <authorList>
            <person name="Sharma G."/>
            <person name="Subramanian S."/>
        </authorList>
    </citation>
    <scope>NUCLEOTIDE SEQUENCE [LARGE SCALE GENOMIC DNA]</scope>
    <source>
        <strain evidence="3 5">DSM 2261</strain>
    </source>
</reference>
<keyword evidence="6" id="KW-1185">Reference proteome</keyword>
<name>A0AAC8TEU0_9BACT</name>
<dbReference type="Proteomes" id="UP000035579">
    <property type="component" value="Chromosome"/>
</dbReference>
<evidence type="ECO:0000313" key="3">
    <source>
        <dbReference type="EMBL" id="AKJ03302.1"/>
    </source>
</evidence>
<dbReference type="Gene3D" id="1.20.120.450">
    <property type="entry name" value="dinb family like domain"/>
    <property type="match status" value="1"/>
</dbReference>
<feature type="domain" description="DinB-like" evidence="2">
    <location>
        <begin position="40"/>
        <end position="198"/>
    </location>
</feature>
<feature type="signal peptide" evidence="1">
    <location>
        <begin position="1"/>
        <end position="18"/>
    </location>
</feature>
<dbReference type="KEGG" id="age:AA314_04928"/>
<evidence type="ECO:0000313" key="6">
    <source>
        <dbReference type="Proteomes" id="UP000256345"/>
    </source>
</evidence>